<proteinExistence type="predicted"/>
<feature type="transmembrane region" description="Helical" evidence="2">
    <location>
        <begin position="188"/>
        <end position="206"/>
    </location>
</feature>
<comment type="caution">
    <text evidence="3">The sequence shown here is derived from an EMBL/GenBank/DDBJ whole genome shotgun (WGS) entry which is preliminary data.</text>
</comment>
<feature type="transmembrane region" description="Helical" evidence="2">
    <location>
        <begin position="160"/>
        <end position="182"/>
    </location>
</feature>
<gene>
    <name evidence="3" type="ORF">IV02_04655</name>
</gene>
<evidence type="ECO:0000256" key="2">
    <source>
        <dbReference type="SAM" id="Phobius"/>
    </source>
</evidence>
<feature type="transmembrane region" description="Helical" evidence="2">
    <location>
        <begin position="57"/>
        <end position="80"/>
    </location>
</feature>
<dbReference type="PATRIC" id="fig|317.174.peg.948"/>
<dbReference type="Proteomes" id="UP000028643">
    <property type="component" value="Unassembled WGS sequence"/>
</dbReference>
<sequence>MKNNYETDEQKRKADEESDGSILNDIREFFQDDESEYLEDDSKSKTQPKKKLIGEEYLTGLPMNVIRYLFIPCVLAFLIYRNISAIYASGFGMASLLYVIPLFFFSCIAVYLSFNFLKAQIASRASTPDERIRISRISLKTILLRGGSVGSPYFLKRQGLIFEFFAGLVVPTILFILVFLVMNILNIFAIKVVYVVVAFVFLLALMNYPVSIMRSKAADEIRRLG</sequence>
<evidence type="ECO:0000313" key="4">
    <source>
        <dbReference type="Proteomes" id="UP000028643"/>
    </source>
</evidence>
<dbReference type="RefSeq" id="WP_047572524.1">
    <property type="nucleotide sequence ID" value="NZ_JPQT01000063.1"/>
</dbReference>
<keyword evidence="2" id="KW-0472">Membrane</keyword>
<accession>A0A085VF29</accession>
<dbReference type="EMBL" id="JPQT01000063">
    <property type="protein sequence ID" value="KFE54042.1"/>
    <property type="molecule type" value="Genomic_DNA"/>
</dbReference>
<feature type="region of interest" description="Disordered" evidence="1">
    <location>
        <begin position="1"/>
        <end position="24"/>
    </location>
</feature>
<keyword evidence="2" id="KW-1133">Transmembrane helix</keyword>
<feature type="transmembrane region" description="Helical" evidence="2">
    <location>
        <begin position="86"/>
        <end position="114"/>
    </location>
</feature>
<dbReference type="AlphaFoldDB" id="A0A085VF29"/>
<evidence type="ECO:0000313" key="3">
    <source>
        <dbReference type="EMBL" id="KFE54042.1"/>
    </source>
</evidence>
<name>A0A085VF29_PSESX</name>
<protein>
    <submittedName>
        <fullName evidence="3">Uncharacterized protein</fullName>
    </submittedName>
</protein>
<keyword evidence="2" id="KW-0812">Transmembrane</keyword>
<evidence type="ECO:0000256" key="1">
    <source>
        <dbReference type="SAM" id="MobiDB-lite"/>
    </source>
</evidence>
<reference evidence="3 4" key="1">
    <citation type="submission" date="2014-07" db="EMBL/GenBank/DDBJ databases">
        <title>Draft Genome Sequences of Environmental Pseudomonas syringae strains.</title>
        <authorList>
            <person name="Baltrus D.A."/>
            <person name="Berge O."/>
            <person name="Morris C."/>
        </authorList>
    </citation>
    <scope>NUCLEOTIDE SEQUENCE [LARGE SCALE GENOMIC DNA]</scope>
    <source>
        <strain evidence="3 4">CEB003</strain>
    </source>
</reference>
<organism evidence="3 4">
    <name type="scientific">Pseudomonas syringae</name>
    <dbReference type="NCBI Taxonomy" id="317"/>
    <lineage>
        <taxon>Bacteria</taxon>
        <taxon>Pseudomonadati</taxon>
        <taxon>Pseudomonadota</taxon>
        <taxon>Gammaproteobacteria</taxon>
        <taxon>Pseudomonadales</taxon>
        <taxon>Pseudomonadaceae</taxon>
        <taxon>Pseudomonas</taxon>
    </lineage>
</organism>